<dbReference type="GeneID" id="83219021"/>
<evidence type="ECO:0000313" key="2">
    <source>
        <dbReference type="Proteomes" id="UP001234581"/>
    </source>
</evidence>
<dbReference type="InterPro" id="IPR011990">
    <property type="entry name" value="TPR-like_helical_dom_sf"/>
</dbReference>
<dbReference type="SUPFAM" id="SSF52058">
    <property type="entry name" value="L domain-like"/>
    <property type="match status" value="1"/>
</dbReference>
<proteinExistence type="predicted"/>
<organism evidence="1 2">
    <name type="scientific">Lichtheimia ornata</name>
    <dbReference type="NCBI Taxonomy" id="688661"/>
    <lineage>
        <taxon>Eukaryota</taxon>
        <taxon>Fungi</taxon>
        <taxon>Fungi incertae sedis</taxon>
        <taxon>Mucoromycota</taxon>
        <taxon>Mucoromycotina</taxon>
        <taxon>Mucoromycetes</taxon>
        <taxon>Mucorales</taxon>
        <taxon>Lichtheimiaceae</taxon>
        <taxon>Lichtheimia</taxon>
    </lineage>
</organism>
<dbReference type="AlphaFoldDB" id="A0AAD7UU31"/>
<evidence type="ECO:0000313" key="1">
    <source>
        <dbReference type="EMBL" id="KAJ8652739.1"/>
    </source>
</evidence>
<accession>A0AAD7UU31</accession>
<dbReference type="GO" id="GO:0031146">
    <property type="term" value="P:SCF-dependent proteasomal ubiquitin-dependent protein catabolic process"/>
    <property type="evidence" value="ECO:0007669"/>
    <property type="project" value="TreeGrafter"/>
</dbReference>
<reference evidence="1 2" key="1">
    <citation type="submission" date="2023-03" db="EMBL/GenBank/DDBJ databases">
        <title>Genome sequence of Lichtheimia ornata CBS 291.66.</title>
        <authorList>
            <person name="Mohabir J.T."/>
            <person name="Shea T.P."/>
            <person name="Kurbessoian T."/>
            <person name="Berby B."/>
            <person name="Fontaine J."/>
            <person name="Livny J."/>
            <person name="Gnirke A."/>
            <person name="Stajich J.E."/>
            <person name="Cuomo C.A."/>
        </authorList>
    </citation>
    <scope>NUCLEOTIDE SEQUENCE [LARGE SCALE GENOMIC DNA]</scope>
    <source>
        <strain evidence="1">CBS 291.66</strain>
    </source>
</reference>
<comment type="caution">
    <text evidence="1">The sequence shown here is derived from an EMBL/GenBank/DDBJ whole genome shotgun (WGS) entry which is preliminary data.</text>
</comment>
<dbReference type="Proteomes" id="UP001234581">
    <property type="component" value="Unassembled WGS sequence"/>
</dbReference>
<name>A0AAD7UU31_9FUNG</name>
<dbReference type="SUPFAM" id="SSF48452">
    <property type="entry name" value="TPR-like"/>
    <property type="match status" value="1"/>
</dbReference>
<dbReference type="Gene3D" id="1.25.40.10">
    <property type="entry name" value="Tetratricopeptide repeat domain"/>
    <property type="match status" value="1"/>
</dbReference>
<dbReference type="InterPro" id="IPR032675">
    <property type="entry name" value="LRR_dom_sf"/>
</dbReference>
<dbReference type="PANTHER" id="PTHR13318">
    <property type="entry name" value="PARTNER OF PAIRED, ISOFORM B-RELATED"/>
    <property type="match status" value="1"/>
</dbReference>
<sequence>MTLLLNDLDTTPYIPACSHRYKDVVIQSTKHVRQAIKILLRALERRSLALSKCANPDAAIRDANSIQLLQPSSAIGYLYEGDAYAQRGRQKMALAAYDKGLEAVSKDDPYYHRLEDGKAIAESAMNKRIDFLSQLPMDIVANCIAPMLMDDVEMTLEDMSCDYMQVSQTWHERILKSNCIHLSFQPKEGTSISDPSGSRQHERLKMIAPYVKSLSVVTTGSSGSYDYGDIHHLKFGSLRQLYINGRSNMASLCSTIRSIGSSSVLTHLEVIPRHHTAYGQKDESMTMQLSQILMLCPRLISLTLNHCETDMTALDSDQQYPAMKHLLLRYTATPITDEGMIDILRRVPSLQHLSAHPCSSLRPLTTLHQHCPSLKSLKYGTDQYVPYFFESYRGFQHVFQIWDERDVHAATRISFLLSCFGSKLEAFDYRCGYGLSNKAGASRYPITDDIAAKKICLPRLRKLDMDLLWENDLPGWIIENAPALNSIHLANAAINNKVIHAMTHLSSLENLHMISQPDGIHNDSLVQARKCFFETQSSLGDASRLKHLAFQVSNTPLLAWLLPVATLPKLETLGFRVGSFVDKEVAEFTKLLAEQCWTLREASFSSYHGHFETGVISPLKDLKTIETLYIHTNQLFKEDALALGECEALQKLHVTTLHKLELDQAVYLKKNVPEMYFQTCSGLYKPYDIEDYAFELKQQLKESRSITKDDSFGDHHA</sequence>
<dbReference type="RefSeq" id="XP_058337653.1">
    <property type="nucleotide sequence ID" value="XM_058491585.1"/>
</dbReference>
<protein>
    <recommendedName>
        <fullName evidence="3">F-box domain-containing protein</fullName>
    </recommendedName>
</protein>
<evidence type="ECO:0008006" key="3">
    <source>
        <dbReference type="Google" id="ProtNLM"/>
    </source>
</evidence>
<dbReference type="Gene3D" id="3.80.10.10">
    <property type="entry name" value="Ribonuclease Inhibitor"/>
    <property type="match status" value="2"/>
</dbReference>
<dbReference type="GO" id="GO:0019005">
    <property type="term" value="C:SCF ubiquitin ligase complex"/>
    <property type="evidence" value="ECO:0007669"/>
    <property type="project" value="TreeGrafter"/>
</dbReference>
<keyword evidence="2" id="KW-1185">Reference proteome</keyword>
<gene>
    <name evidence="1" type="ORF">O0I10_011621</name>
</gene>
<dbReference type="EMBL" id="JARTCD010000095">
    <property type="protein sequence ID" value="KAJ8652739.1"/>
    <property type="molecule type" value="Genomic_DNA"/>
</dbReference>